<dbReference type="InterPro" id="IPR014752">
    <property type="entry name" value="Arrestin-like_C"/>
</dbReference>
<sequence length="1316" mass="139462">MSPTPPPAIPSPMNATTHHPKTHISLTFPSTIFPASQPITGKLTLESRASQGLGLGVIMVELFGIQQLSSRDHHATNVFLKERRVFQGLGFGASNAVEGPLVGGVERGMGAAEYWTAKKGVSTFLFSLPLPKDAPNAIMFGDGIASVRYLMRASVEVSWKGERKVVVGDRFVDVVEGFDERALRYGEMDGGAGEGAGERGGVVVAENGKIWIQARVVGGVVVSGESACVELQVKNHSSKKNSSLTITLTRHLVLPPTSPSASTPKLELSDTLTSIPFKGPEYVIHPGVEGVASLVFDVPRHARGVGKGGLFEIKCVLGVKMGMGMGSKDITLDIPVPVVHPAALPELPPEEVYYNDYYGAPPVPAPNPYAPPHPPPPPHSYASPQPQPYALPTSPHPYPALPTSPIPYALPYTVDPTQGVVYLPPLSPQPPPPQAHYAPPPPQQGYYDPHAHVNGYYPAPPQPQQPPQQPPPPQVTGLPPIGGVRDVSDVPVTSPTSSEQRKEGERKAPAWVRSPPVDDAPPPPPTLPTTHQTQPQKPSPLSIALPPPVPTSPQSQNQSLGTPLHSPRPVLSPKKSSDRLRSERVEVLERLAAASEGAGVGSNGVEAGVGGNGAREQVDYFGDVEAPAVPSKTTATTKARVRAKPGLDVEPAAPSSPLIPKASPSLPPPSPSYPAKQPPSPLSPSPKQLSPQPKPQPQLNLRPPRESGLDALEKRLLDHVGTRKPEVEGKKDLWSVFGGGAGSGSPGRDQNKDKERRNSYNHSPQPSPKHEPSPRRNSYNHSPQPSPKHEKKEEASSSSPMDIPAPRQAPANESDSLSAISSLTLPDCELLSPPPGVRSGALDLRELDVGLGVGGGGVVGDGSKERRGEKEEEDDSDNKTTKSGKSGKTATGMGTRSRKKRKDKEREKERVRESRESEKKEKKGRRNERVQAWLSGVGAGSGGGDGGVDVDGMDPEPEPEIVDGLPPSRSRDVSPQPSPRPDIPDIPQLTKQKTKPDPRSSGFVPLGTLKPDILQRTPRYQKDSPMACGESLVEDARRVQELWGSPSRLGVNANVSSDVTKDDKKHEKDREEEKKEQEQDNPWKTLLSRRNLMLGAPETKYDVRSARGGKGGQVTAVAKIWARVAEDEEPSSSSPTPKKQEKDVSSPLRKTSVEKDMKKPITRKSFDSSGSGTPKPTAKSSSGSGSTTPPKTKPKPSTASLARPVTSSSSTSPSLASPKLGGAARKDPPPPPPRISHTLPELSTANGHAREREGKGKVELGKGKAVGNLKAIVEGGSSGVGGAVNGVAGAGEKAGVGVGVGQARLRDLIRKYQGGG</sequence>
<evidence type="ECO:0000313" key="2">
    <source>
        <dbReference type="EMBL" id="KAK7043841.1"/>
    </source>
</evidence>
<feature type="compositionally biased region" description="Low complexity" evidence="1">
    <location>
        <begin position="651"/>
        <end position="664"/>
    </location>
</feature>
<feature type="compositionally biased region" description="Polar residues" evidence="1">
    <location>
        <begin position="811"/>
        <end position="820"/>
    </location>
</feature>
<dbReference type="PANTHER" id="PTHR24216:SF65">
    <property type="entry name" value="PAXILLIN-LIKE PROTEIN 1"/>
    <property type="match status" value="1"/>
</dbReference>
<feature type="compositionally biased region" description="Low complexity" evidence="1">
    <location>
        <begin position="528"/>
        <end position="540"/>
    </location>
</feature>
<feature type="compositionally biased region" description="Pro residues" evidence="1">
    <location>
        <begin position="665"/>
        <end position="684"/>
    </location>
</feature>
<feature type="compositionally biased region" description="Basic and acidic residues" evidence="1">
    <location>
        <begin position="575"/>
        <end position="589"/>
    </location>
</feature>
<proteinExistence type="predicted"/>
<gene>
    <name evidence="2" type="ORF">VNI00_008006</name>
</gene>
<dbReference type="PANTHER" id="PTHR24216">
    <property type="entry name" value="PAXILLIN-RELATED"/>
    <property type="match status" value="1"/>
</dbReference>
<feature type="compositionally biased region" description="Gly residues" evidence="1">
    <location>
        <begin position="598"/>
        <end position="613"/>
    </location>
</feature>
<feature type="compositionally biased region" description="Basic and acidic residues" evidence="1">
    <location>
        <begin position="749"/>
        <end position="758"/>
    </location>
</feature>
<keyword evidence="3" id="KW-1185">Reference proteome</keyword>
<feature type="compositionally biased region" description="Low complexity" evidence="1">
    <location>
        <begin position="685"/>
        <end position="702"/>
    </location>
</feature>
<feature type="compositionally biased region" description="Polar residues" evidence="1">
    <location>
        <begin position="552"/>
        <end position="561"/>
    </location>
</feature>
<feature type="region of interest" description="Disordered" evidence="1">
    <location>
        <begin position="365"/>
        <end position="397"/>
    </location>
</feature>
<name>A0AAW0CZR8_9AGAR</name>
<feature type="compositionally biased region" description="Basic and acidic residues" evidence="1">
    <location>
        <begin position="1248"/>
        <end position="1261"/>
    </location>
</feature>
<feature type="compositionally biased region" description="Pro residues" evidence="1">
    <location>
        <begin position="518"/>
        <end position="527"/>
    </location>
</feature>
<feature type="region of interest" description="Disordered" evidence="1">
    <location>
        <begin position="1125"/>
        <end position="1261"/>
    </location>
</feature>
<evidence type="ECO:0008006" key="4">
    <source>
        <dbReference type="Google" id="ProtNLM"/>
    </source>
</evidence>
<organism evidence="2 3">
    <name type="scientific">Paramarasmius palmivorus</name>
    <dbReference type="NCBI Taxonomy" id="297713"/>
    <lineage>
        <taxon>Eukaryota</taxon>
        <taxon>Fungi</taxon>
        <taxon>Dikarya</taxon>
        <taxon>Basidiomycota</taxon>
        <taxon>Agaricomycotina</taxon>
        <taxon>Agaricomycetes</taxon>
        <taxon>Agaricomycetidae</taxon>
        <taxon>Agaricales</taxon>
        <taxon>Marasmiineae</taxon>
        <taxon>Marasmiaceae</taxon>
        <taxon>Paramarasmius</taxon>
    </lineage>
</organism>
<dbReference type="EMBL" id="JAYKXP010000027">
    <property type="protein sequence ID" value="KAK7043841.1"/>
    <property type="molecule type" value="Genomic_DNA"/>
</dbReference>
<dbReference type="Proteomes" id="UP001383192">
    <property type="component" value="Unassembled WGS sequence"/>
</dbReference>
<feature type="compositionally biased region" description="Low complexity" evidence="1">
    <location>
        <begin position="881"/>
        <end position="895"/>
    </location>
</feature>
<feature type="compositionally biased region" description="Gly residues" evidence="1">
    <location>
        <begin position="937"/>
        <end position="949"/>
    </location>
</feature>
<accession>A0AAW0CZR8</accession>
<comment type="caution">
    <text evidence="2">The sequence shown here is derived from an EMBL/GenBank/DDBJ whole genome shotgun (WGS) entry which is preliminary data.</text>
</comment>
<feature type="compositionally biased region" description="Pro residues" evidence="1">
    <location>
        <begin position="458"/>
        <end position="474"/>
    </location>
</feature>
<evidence type="ECO:0000313" key="3">
    <source>
        <dbReference type="Proteomes" id="UP001383192"/>
    </source>
</evidence>
<feature type="compositionally biased region" description="Pro residues" evidence="1">
    <location>
        <begin position="425"/>
        <end position="443"/>
    </location>
</feature>
<feature type="compositionally biased region" description="Low complexity" evidence="1">
    <location>
        <begin position="489"/>
        <end position="498"/>
    </location>
</feature>
<feature type="compositionally biased region" description="Acidic residues" evidence="1">
    <location>
        <begin position="951"/>
        <end position="961"/>
    </location>
</feature>
<feature type="compositionally biased region" description="Basic and acidic residues" evidence="1">
    <location>
        <begin position="703"/>
        <end position="733"/>
    </location>
</feature>
<feature type="region of interest" description="Disordered" evidence="1">
    <location>
        <begin position="849"/>
        <end position="1028"/>
    </location>
</feature>
<feature type="region of interest" description="Disordered" evidence="1">
    <location>
        <begin position="1042"/>
        <end position="1113"/>
    </location>
</feature>
<dbReference type="Gene3D" id="2.60.40.640">
    <property type="match status" value="2"/>
</dbReference>
<feature type="compositionally biased region" description="Gly residues" evidence="1">
    <location>
        <begin position="851"/>
        <end position="860"/>
    </location>
</feature>
<reference evidence="2 3" key="1">
    <citation type="submission" date="2024-01" db="EMBL/GenBank/DDBJ databases">
        <title>A draft genome for a cacao thread blight-causing isolate of Paramarasmius palmivorus.</title>
        <authorList>
            <person name="Baruah I.K."/>
            <person name="Bukari Y."/>
            <person name="Amoako-Attah I."/>
            <person name="Meinhardt L.W."/>
            <person name="Bailey B.A."/>
            <person name="Cohen S.P."/>
        </authorList>
    </citation>
    <scope>NUCLEOTIDE SEQUENCE [LARGE SCALE GENOMIC DNA]</scope>
    <source>
        <strain evidence="2 3">GH-12</strain>
    </source>
</reference>
<feature type="compositionally biased region" description="Basic and acidic residues" evidence="1">
    <location>
        <begin position="1059"/>
        <end position="1078"/>
    </location>
</feature>
<feature type="compositionally biased region" description="Basic and acidic residues" evidence="1">
    <location>
        <begin position="499"/>
        <end position="508"/>
    </location>
</feature>
<feature type="region of interest" description="Disordered" evidence="1">
    <location>
        <begin position="421"/>
        <end position="820"/>
    </location>
</feature>
<feature type="compositionally biased region" description="Basic and acidic residues" evidence="1">
    <location>
        <begin position="904"/>
        <end position="921"/>
    </location>
</feature>
<feature type="compositionally biased region" description="Low complexity" evidence="1">
    <location>
        <begin position="1173"/>
        <end position="1218"/>
    </location>
</feature>
<evidence type="ECO:0000256" key="1">
    <source>
        <dbReference type="SAM" id="MobiDB-lite"/>
    </source>
</evidence>
<protein>
    <recommendedName>
        <fullName evidence="4">Arrestin C-terminal-like domain-containing protein</fullName>
    </recommendedName>
</protein>